<dbReference type="PROSITE" id="PS51257">
    <property type="entry name" value="PROKAR_LIPOPROTEIN"/>
    <property type="match status" value="1"/>
</dbReference>
<organism evidence="1 2">
    <name type="scientific">Muriicola soli</name>
    <dbReference type="NCBI Taxonomy" id="2507538"/>
    <lineage>
        <taxon>Bacteria</taxon>
        <taxon>Pseudomonadati</taxon>
        <taxon>Bacteroidota</taxon>
        <taxon>Flavobacteriia</taxon>
        <taxon>Flavobacteriales</taxon>
        <taxon>Flavobacteriaceae</taxon>
        <taxon>Muriicola</taxon>
    </lineage>
</organism>
<reference evidence="1 2" key="1">
    <citation type="submission" date="2019-01" db="EMBL/GenBank/DDBJ databases">
        <title>Muriicola soli sp. nov., isolated from soil.</title>
        <authorList>
            <person name="Kang H.J."/>
            <person name="Kim S.B."/>
        </authorList>
    </citation>
    <scope>NUCLEOTIDE SEQUENCE [LARGE SCALE GENOMIC DNA]</scope>
    <source>
        <strain evidence="1 2">MMS17-SY002</strain>
    </source>
</reference>
<name>A0A411E961_9FLAO</name>
<gene>
    <name evidence="1" type="ORF">EQY75_05285</name>
</gene>
<dbReference type="OrthoDB" id="1493129at2"/>
<accession>A0A411E961</accession>
<dbReference type="RefSeq" id="WP_129603514.1">
    <property type="nucleotide sequence ID" value="NZ_CP035544.1"/>
</dbReference>
<keyword evidence="2" id="KW-1185">Reference proteome</keyword>
<dbReference type="EMBL" id="CP035544">
    <property type="protein sequence ID" value="QBA64000.1"/>
    <property type="molecule type" value="Genomic_DNA"/>
</dbReference>
<dbReference type="AlphaFoldDB" id="A0A411E961"/>
<sequence length="230" mass="26068">MRFFIQYIFAVLIITSCIQTQDKGSVAQKQSDINSSTSIHFKENVGNFGGITILNTGPRGGFYQSSNRENFRYTVFRVEIFNDTIIPIKLDIKFPKSPIGLLPDSTIVFEAFLVPDKFIPDSIQDDFNFGARLEDLFESGHKYQFDLSTSIQPENQRTLYVGILLKSKIIDGTTRAKLFVEGQDQDAPFFKVSSRNRYKLNKNPINLVYGISVAAPKYHTLISCGQIKIE</sequence>
<evidence type="ECO:0000313" key="2">
    <source>
        <dbReference type="Proteomes" id="UP000290889"/>
    </source>
</evidence>
<dbReference type="KEGG" id="mur:EQY75_05285"/>
<protein>
    <submittedName>
        <fullName evidence="1">Uncharacterized protein</fullName>
    </submittedName>
</protein>
<evidence type="ECO:0000313" key="1">
    <source>
        <dbReference type="EMBL" id="QBA64000.1"/>
    </source>
</evidence>
<dbReference type="Proteomes" id="UP000290889">
    <property type="component" value="Chromosome"/>
</dbReference>
<proteinExistence type="predicted"/>